<evidence type="ECO:0000256" key="1">
    <source>
        <dbReference type="ARBA" id="ARBA00004141"/>
    </source>
</evidence>
<dbReference type="Pfam" id="PF07690">
    <property type="entry name" value="MFS_1"/>
    <property type="match status" value="1"/>
</dbReference>
<organism evidence="8 9">
    <name type="scientific">Phialemonium atrogriseum</name>
    <dbReference type="NCBI Taxonomy" id="1093897"/>
    <lineage>
        <taxon>Eukaryota</taxon>
        <taxon>Fungi</taxon>
        <taxon>Dikarya</taxon>
        <taxon>Ascomycota</taxon>
        <taxon>Pezizomycotina</taxon>
        <taxon>Sordariomycetes</taxon>
        <taxon>Sordariomycetidae</taxon>
        <taxon>Cephalothecales</taxon>
        <taxon>Cephalothecaceae</taxon>
        <taxon>Phialemonium</taxon>
    </lineage>
</organism>
<feature type="transmembrane region" description="Helical" evidence="6">
    <location>
        <begin position="391"/>
        <end position="413"/>
    </location>
</feature>
<feature type="transmembrane region" description="Helical" evidence="6">
    <location>
        <begin position="254"/>
        <end position="278"/>
    </location>
</feature>
<evidence type="ECO:0000256" key="6">
    <source>
        <dbReference type="SAM" id="Phobius"/>
    </source>
</evidence>
<feature type="transmembrane region" description="Helical" evidence="6">
    <location>
        <begin position="125"/>
        <end position="143"/>
    </location>
</feature>
<dbReference type="FunFam" id="1.20.1250.20:FF:000011">
    <property type="entry name" value="MFS multidrug transporter, putative"/>
    <property type="match status" value="1"/>
</dbReference>
<dbReference type="EMBL" id="MU839008">
    <property type="protein sequence ID" value="KAK1767307.1"/>
    <property type="molecule type" value="Genomic_DNA"/>
</dbReference>
<feature type="compositionally biased region" description="Basic and acidic residues" evidence="5">
    <location>
        <begin position="587"/>
        <end position="603"/>
    </location>
</feature>
<evidence type="ECO:0000256" key="5">
    <source>
        <dbReference type="SAM" id="MobiDB-lite"/>
    </source>
</evidence>
<dbReference type="RefSeq" id="XP_060283520.1">
    <property type="nucleotide sequence ID" value="XM_060432955.1"/>
</dbReference>
<feature type="transmembrane region" description="Helical" evidence="6">
    <location>
        <begin position="433"/>
        <end position="455"/>
    </location>
</feature>
<reference evidence="8" key="1">
    <citation type="submission" date="2023-06" db="EMBL/GenBank/DDBJ databases">
        <title>Genome-scale phylogeny and comparative genomics of the fungal order Sordariales.</title>
        <authorList>
            <consortium name="Lawrence Berkeley National Laboratory"/>
            <person name="Hensen N."/>
            <person name="Bonometti L."/>
            <person name="Westerberg I."/>
            <person name="Brannstrom I.O."/>
            <person name="Guillou S."/>
            <person name="Cros-Aarteil S."/>
            <person name="Calhoun S."/>
            <person name="Haridas S."/>
            <person name="Kuo A."/>
            <person name="Mondo S."/>
            <person name="Pangilinan J."/>
            <person name="Riley R."/>
            <person name="Labutti K."/>
            <person name="Andreopoulos B."/>
            <person name="Lipzen A."/>
            <person name="Chen C."/>
            <person name="Yanf M."/>
            <person name="Daum C."/>
            <person name="Ng V."/>
            <person name="Clum A."/>
            <person name="Steindorff A."/>
            <person name="Ohm R."/>
            <person name="Martin F."/>
            <person name="Silar P."/>
            <person name="Natvig D."/>
            <person name="Lalanne C."/>
            <person name="Gautier V."/>
            <person name="Ament-Velasquez S.L."/>
            <person name="Kruys A."/>
            <person name="Hutchinson M.I."/>
            <person name="Powell A.J."/>
            <person name="Barry K."/>
            <person name="Miller A.N."/>
            <person name="Grigoriev I.V."/>
            <person name="Debuchy R."/>
            <person name="Gladieux P."/>
            <person name="Thoren M.H."/>
            <person name="Johannesson H."/>
        </authorList>
    </citation>
    <scope>NUCLEOTIDE SEQUENCE</scope>
    <source>
        <strain evidence="8">8032-3</strain>
    </source>
</reference>
<evidence type="ECO:0000259" key="7">
    <source>
        <dbReference type="PROSITE" id="PS50850"/>
    </source>
</evidence>
<dbReference type="PANTHER" id="PTHR23502">
    <property type="entry name" value="MAJOR FACILITATOR SUPERFAMILY"/>
    <property type="match status" value="1"/>
</dbReference>
<evidence type="ECO:0000313" key="9">
    <source>
        <dbReference type="Proteomes" id="UP001244011"/>
    </source>
</evidence>
<dbReference type="GeneID" id="85316142"/>
<dbReference type="InterPro" id="IPR036259">
    <property type="entry name" value="MFS_trans_sf"/>
</dbReference>
<keyword evidence="2 6" id="KW-0812">Transmembrane</keyword>
<dbReference type="GO" id="GO:0022857">
    <property type="term" value="F:transmembrane transporter activity"/>
    <property type="evidence" value="ECO:0007669"/>
    <property type="project" value="InterPro"/>
</dbReference>
<feature type="region of interest" description="Disordered" evidence="5">
    <location>
        <begin position="587"/>
        <end position="619"/>
    </location>
</feature>
<dbReference type="GO" id="GO:0005886">
    <property type="term" value="C:plasma membrane"/>
    <property type="evidence" value="ECO:0007669"/>
    <property type="project" value="TreeGrafter"/>
</dbReference>
<gene>
    <name evidence="8" type="ORF">QBC33DRAFT_65168</name>
</gene>
<comment type="subcellular location">
    <subcellularLocation>
        <location evidence="1">Membrane</location>
        <topology evidence="1">Multi-pass membrane protein</topology>
    </subcellularLocation>
</comment>
<dbReference type="InterPro" id="IPR011701">
    <property type="entry name" value="MFS"/>
</dbReference>
<proteinExistence type="predicted"/>
<feature type="transmembrane region" description="Helical" evidence="6">
    <location>
        <begin position="529"/>
        <end position="549"/>
    </location>
</feature>
<evidence type="ECO:0000256" key="4">
    <source>
        <dbReference type="ARBA" id="ARBA00023136"/>
    </source>
</evidence>
<feature type="domain" description="Major facilitator superfamily (MFS) profile" evidence="7">
    <location>
        <begin position="126"/>
        <end position="555"/>
    </location>
</feature>
<dbReference type="AlphaFoldDB" id="A0AAJ0FH48"/>
<dbReference type="Gene3D" id="1.20.1250.20">
    <property type="entry name" value="MFS general substrate transporter like domains"/>
    <property type="match status" value="1"/>
</dbReference>
<dbReference type="CDD" id="cd17323">
    <property type="entry name" value="MFS_Tpo1_MDR_like"/>
    <property type="match status" value="1"/>
</dbReference>
<feature type="transmembrane region" description="Helical" evidence="6">
    <location>
        <begin position="284"/>
        <end position="309"/>
    </location>
</feature>
<comment type="caution">
    <text evidence="8">The sequence shown here is derived from an EMBL/GenBank/DDBJ whole genome shotgun (WGS) entry which is preliminary data.</text>
</comment>
<evidence type="ECO:0000256" key="2">
    <source>
        <dbReference type="ARBA" id="ARBA00022692"/>
    </source>
</evidence>
<name>A0AAJ0FH48_9PEZI</name>
<keyword evidence="3 6" id="KW-1133">Transmembrane helix</keyword>
<dbReference type="InterPro" id="IPR020846">
    <property type="entry name" value="MFS_dom"/>
</dbReference>
<feature type="compositionally biased region" description="Polar residues" evidence="5">
    <location>
        <begin position="15"/>
        <end position="26"/>
    </location>
</feature>
<dbReference type="PROSITE" id="PS50850">
    <property type="entry name" value="MFS"/>
    <property type="match status" value="1"/>
</dbReference>
<feature type="transmembrane region" description="Helical" evidence="6">
    <location>
        <begin position="494"/>
        <end position="517"/>
    </location>
</feature>
<feature type="compositionally biased region" description="Basic and acidic residues" evidence="5">
    <location>
        <begin position="1"/>
        <end position="11"/>
    </location>
</feature>
<protein>
    <submittedName>
        <fullName evidence="8">Mfs multidrug transporter</fullName>
    </submittedName>
</protein>
<accession>A0AAJ0FH48</accession>
<feature type="transmembrane region" description="Helical" evidence="6">
    <location>
        <begin position="355"/>
        <end position="379"/>
    </location>
</feature>
<dbReference type="SUPFAM" id="SSF103473">
    <property type="entry name" value="MFS general substrate transporter"/>
    <property type="match status" value="1"/>
</dbReference>
<feature type="transmembrane region" description="Helical" evidence="6">
    <location>
        <begin position="193"/>
        <end position="213"/>
    </location>
</feature>
<sequence length="619" mass="68107">MTDLKDLEKEAQVGGSETTINENLTESGEESPQLRPLKETASRHSRRSQAAHSDPYDSDPYEALERAFSPDLEIEAEHAGHEPISRARTGTSFGSTASRHPDFEVVFEPDDPLNPRNWSLAYRGWTLFSVSISCWVVVLYSTSYTASIPGLMEEFNIKSSTTVTLGVTTYLLGLAVGSLIVAPMSEQYGRRPVYLICLFAFTLLVLPCCLATSLTEILIVRFFGAIFGSVMVSNSPGTVVDISTEEYRALGMSLFSIAPMNGPVSGPVIGGFVFQYLGWRWDNWLVLILGGVVTLIMTTVKETYAPAILMKKAAQMRKELDDDRWWCRYEQKISTLELIKINLSRPFVLSFTEPILWFFNVWISLLYGILYLCFVAYPIVFSQHRGWGPGISGLAFVGIGIGTVIAIACEPLWRHIINSHAKDPETGRARPEATASIMCISAILTPIGQIVFSWTCLPATIHWAIPIAFGIPFGLGNTLAFIYGSNYLAGAYGIYAASALAGNTVARSIFGATLPLAGPAMYERLTPQWAGTLLGLLEVCLIPIPFIFYRYGEKIRSKSRVIRQMREDQAKNESRLAKQVLRLERKAQREKAAGGDTGDRDEAGVLGEATGNDAAGSEK</sequence>
<feature type="transmembrane region" description="Helical" evidence="6">
    <location>
        <begin position="219"/>
        <end position="242"/>
    </location>
</feature>
<dbReference type="Proteomes" id="UP001244011">
    <property type="component" value="Unassembled WGS sequence"/>
</dbReference>
<feature type="transmembrane region" description="Helical" evidence="6">
    <location>
        <begin position="461"/>
        <end position="482"/>
    </location>
</feature>
<keyword evidence="9" id="KW-1185">Reference proteome</keyword>
<evidence type="ECO:0000313" key="8">
    <source>
        <dbReference type="EMBL" id="KAK1767307.1"/>
    </source>
</evidence>
<dbReference type="PANTHER" id="PTHR23502:SF12">
    <property type="entry name" value="MULTIDRUG TRANSPORTER, PUTATIVE (AFU_ORTHOLOGUE AFUA_1G06440)-RELATED"/>
    <property type="match status" value="1"/>
</dbReference>
<keyword evidence="4 6" id="KW-0472">Membrane</keyword>
<feature type="transmembrane region" description="Helical" evidence="6">
    <location>
        <begin position="163"/>
        <end position="181"/>
    </location>
</feature>
<feature type="region of interest" description="Disordered" evidence="5">
    <location>
        <begin position="1"/>
        <end position="61"/>
    </location>
</feature>
<evidence type="ECO:0000256" key="3">
    <source>
        <dbReference type="ARBA" id="ARBA00022989"/>
    </source>
</evidence>